<dbReference type="Proteomes" id="UP000034491">
    <property type="component" value="Unassembled WGS sequence"/>
</dbReference>
<proteinExistence type="inferred from homology"/>
<comment type="caution">
    <text evidence="2">The sequence shown here is derived from an EMBL/GenBank/DDBJ whole genome shotgun (WGS) entry which is preliminary data.</text>
</comment>
<dbReference type="PANTHER" id="PTHR46230:SF7">
    <property type="entry name" value="BOLA-LIKE PROTEIN 1"/>
    <property type="match status" value="1"/>
</dbReference>
<dbReference type="Pfam" id="PF01722">
    <property type="entry name" value="BolA"/>
    <property type="match status" value="1"/>
</dbReference>
<gene>
    <name evidence="2" type="ORF">WH95_16820</name>
</gene>
<evidence type="ECO:0000256" key="1">
    <source>
        <dbReference type="RuleBase" id="RU003860"/>
    </source>
</evidence>
<dbReference type="InterPro" id="IPR036065">
    <property type="entry name" value="BolA-like_sf"/>
</dbReference>
<dbReference type="OrthoDB" id="9811118at2"/>
<dbReference type="Gene3D" id="3.30.300.90">
    <property type="entry name" value="BolA-like"/>
    <property type="match status" value="1"/>
</dbReference>
<evidence type="ECO:0000313" key="3">
    <source>
        <dbReference type="Proteomes" id="UP000034491"/>
    </source>
</evidence>
<dbReference type="EMBL" id="LANI01000027">
    <property type="protein sequence ID" value="KKJ75737.1"/>
    <property type="molecule type" value="Genomic_DNA"/>
</dbReference>
<evidence type="ECO:0000313" key="2">
    <source>
        <dbReference type="EMBL" id="KKJ75737.1"/>
    </source>
</evidence>
<keyword evidence="3" id="KW-1185">Reference proteome</keyword>
<dbReference type="PIRSF" id="PIRSF003113">
    <property type="entry name" value="BolA"/>
    <property type="match status" value="1"/>
</dbReference>
<dbReference type="AlphaFoldDB" id="A0A0M2R1J2"/>
<accession>A0A0M2R1J2</accession>
<dbReference type="PANTHER" id="PTHR46230">
    <property type="match status" value="1"/>
</dbReference>
<name>A0A0M2R1J2_9PROT</name>
<protein>
    <submittedName>
        <fullName evidence="2">BolA family transcriptional regulator</fullName>
    </submittedName>
</protein>
<dbReference type="SUPFAM" id="SSF82657">
    <property type="entry name" value="BolA-like"/>
    <property type="match status" value="1"/>
</dbReference>
<dbReference type="GO" id="GO:0016226">
    <property type="term" value="P:iron-sulfur cluster assembly"/>
    <property type="evidence" value="ECO:0007669"/>
    <property type="project" value="TreeGrafter"/>
</dbReference>
<organism evidence="2 3">
    <name type="scientific">Kiloniella litopenaei</name>
    <dbReference type="NCBI Taxonomy" id="1549748"/>
    <lineage>
        <taxon>Bacteria</taxon>
        <taxon>Pseudomonadati</taxon>
        <taxon>Pseudomonadota</taxon>
        <taxon>Alphaproteobacteria</taxon>
        <taxon>Rhodospirillales</taxon>
        <taxon>Kiloniellaceae</taxon>
        <taxon>Kiloniella</taxon>
    </lineage>
</organism>
<dbReference type="InterPro" id="IPR002634">
    <property type="entry name" value="BolA"/>
</dbReference>
<reference evidence="2 3" key="1">
    <citation type="submission" date="2015-03" db="EMBL/GenBank/DDBJ databases">
        <title>Genome sequence of Kiloniella sp. P1-1, isolated from the gut microflora of Pacific white shrimp, Penaeus vannamei.</title>
        <authorList>
            <person name="Shao Z."/>
            <person name="Wang L."/>
            <person name="Li X."/>
        </authorList>
    </citation>
    <scope>NUCLEOTIDE SEQUENCE [LARGE SCALE GENOMIC DNA]</scope>
    <source>
        <strain evidence="2 3">P1-1</strain>
    </source>
</reference>
<sequence>MGMTETIDARLREGLSPSHLVVTDDSHHHIGHAGYREGGESHFSVEIVSEKFAGVNRVNRQRMIHELLKEELVSKIHALQIKANTPDEISTMKTGSF</sequence>
<dbReference type="STRING" id="1549748.WH95_16820"/>
<comment type="similarity">
    <text evidence="1">Belongs to the BolA/IbaG family.</text>
</comment>
<dbReference type="PATRIC" id="fig|1549748.8.peg.2131"/>
<dbReference type="RefSeq" id="WP_046509479.1">
    <property type="nucleotide sequence ID" value="NZ_CBDDLU010000004.1"/>
</dbReference>